<feature type="domain" description="N-acetyltransferase" evidence="1">
    <location>
        <begin position="106"/>
        <end position="242"/>
    </location>
</feature>
<protein>
    <submittedName>
        <fullName evidence="2">Acetyltransferase (GNAT) family protein</fullName>
    </submittedName>
</protein>
<sequence>MSCNNALVIDKTETAAALQVAGTTPALSRSARIAVPELVMAWGRGWAVSRGVPDPVAIAGGFRADVGLRGHRVRYVLHTWDADLLEPIARQAAAPGTWIKTAGRASDLRRALPAHWAMDNSGYLMTTRFTAGTDDPPSPYETRITTDGDVVVAAVLDDSGEVAASGRLAPAGSCGVIDQVETAPAHRRRGLGTTVMRMLSDHAVRNGLGTGILVATEDGRSLYGVLGWAVQCEIAVAYIREA</sequence>
<dbReference type="Proteomes" id="UP000293781">
    <property type="component" value="Unassembled WGS sequence"/>
</dbReference>
<dbReference type="InterPro" id="IPR016181">
    <property type="entry name" value="Acyl_CoA_acyltransferase"/>
</dbReference>
<dbReference type="OrthoDB" id="4966223at2"/>
<comment type="caution">
    <text evidence="2">The sequence shown here is derived from an EMBL/GenBank/DDBJ whole genome shotgun (WGS) entry which is preliminary data.</text>
</comment>
<organism evidence="2 3">
    <name type="scientific">Micromonospora violae</name>
    <dbReference type="NCBI Taxonomy" id="1278207"/>
    <lineage>
        <taxon>Bacteria</taxon>
        <taxon>Bacillati</taxon>
        <taxon>Actinomycetota</taxon>
        <taxon>Actinomycetes</taxon>
        <taxon>Micromonosporales</taxon>
        <taxon>Micromonosporaceae</taxon>
        <taxon>Micromonospora</taxon>
    </lineage>
</organism>
<evidence type="ECO:0000313" key="3">
    <source>
        <dbReference type="Proteomes" id="UP000293781"/>
    </source>
</evidence>
<dbReference type="AlphaFoldDB" id="A0A4Q7UFE1"/>
<dbReference type="InterPro" id="IPR000182">
    <property type="entry name" value="GNAT_dom"/>
</dbReference>
<proteinExistence type="predicted"/>
<dbReference type="SUPFAM" id="SSF55729">
    <property type="entry name" value="Acyl-CoA N-acyltransferases (Nat)"/>
    <property type="match status" value="1"/>
</dbReference>
<gene>
    <name evidence="2" type="ORF">EV382_2747</name>
</gene>
<dbReference type="PROSITE" id="PS51186">
    <property type="entry name" value="GNAT"/>
    <property type="match status" value="1"/>
</dbReference>
<dbReference type="Gene3D" id="3.40.630.30">
    <property type="match status" value="1"/>
</dbReference>
<dbReference type="EMBL" id="SHKK01000001">
    <property type="protein sequence ID" value="RZT79534.1"/>
    <property type="molecule type" value="Genomic_DNA"/>
</dbReference>
<evidence type="ECO:0000259" key="1">
    <source>
        <dbReference type="PROSITE" id="PS51186"/>
    </source>
</evidence>
<dbReference type="GO" id="GO:0016747">
    <property type="term" value="F:acyltransferase activity, transferring groups other than amino-acyl groups"/>
    <property type="evidence" value="ECO:0007669"/>
    <property type="project" value="InterPro"/>
</dbReference>
<dbReference type="CDD" id="cd04301">
    <property type="entry name" value="NAT_SF"/>
    <property type="match status" value="1"/>
</dbReference>
<dbReference type="Pfam" id="PF00583">
    <property type="entry name" value="Acetyltransf_1"/>
    <property type="match status" value="1"/>
</dbReference>
<name>A0A4Q7UFE1_9ACTN</name>
<reference evidence="2 3" key="1">
    <citation type="submission" date="2019-02" db="EMBL/GenBank/DDBJ databases">
        <title>Sequencing the genomes of 1000 actinobacteria strains.</title>
        <authorList>
            <person name="Klenk H.-P."/>
        </authorList>
    </citation>
    <scope>NUCLEOTIDE SEQUENCE [LARGE SCALE GENOMIC DNA]</scope>
    <source>
        <strain evidence="2 3">DSM 45888</strain>
    </source>
</reference>
<accession>A0A4Q7UFE1</accession>
<keyword evidence="3" id="KW-1185">Reference proteome</keyword>
<keyword evidence="2" id="KW-0808">Transferase</keyword>
<evidence type="ECO:0000313" key="2">
    <source>
        <dbReference type="EMBL" id="RZT79534.1"/>
    </source>
</evidence>